<dbReference type="PANTHER" id="PTHR39948">
    <property type="entry name" value="GEO11419P1"/>
    <property type="match status" value="1"/>
</dbReference>
<reference evidence="2 3" key="1">
    <citation type="submission" date="2017-03" db="EMBL/GenBank/DDBJ databases">
        <title>Genome of the blue death feigning beetle - Asbolus verrucosus.</title>
        <authorList>
            <person name="Rider S.D."/>
        </authorList>
    </citation>
    <scope>NUCLEOTIDE SEQUENCE [LARGE SCALE GENOMIC DNA]</scope>
    <source>
        <strain evidence="2">Butters</strain>
        <tissue evidence="2">Head and leg muscle</tissue>
    </source>
</reference>
<dbReference type="Proteomes" id="UP000292052">
    <property type="component" value="Unassembled WGS sequence"/>
</dbReference>
<evidence type="ECO:0000313" key="3">
    <source>
        <dbReference type="Proteomes" id="UP000292052"/>
    </source>
</evidence>
<keyword evidence="1" id="KW-0812">Transmembrane</keyword>
<name>A0A482W207_ASBVE</name>
<organism evidence="2 3">
    <name type="scientific">Asbolus verrucosus</name>
    <name type="common">Desert ironclad beetle</name>
    <dbReference type="NCBI Taxonomy" id="1661398"/>
    <lineage>
        <taxon>Eukaryota</taxon>
        <taxon>Metazoa</taxon>
        <taxon>Ecdysozoa</taxon>
        <taxon>Arthropoda</taxon>
        <taxon>Hexapoda</taxon>
        <taxon>Insecta</taxon>
        <taxon>Pterygota</taxon>
        <taxon>Neoptera</taxon>
        <taxon>Endopterygota</taxon>
        <taxon>Coleoptera</taxon>
        <taxon>Polyphaga</taxon>
        <taxon>Cucujiformia</taxon>
        <taxon>Tenebrionidae</taxon>
        <taxon>Pimeliinae</taxon>
        <taxon>Asbolus</taxon>
    </lineage>
</organism>
<protein>
    <submittedName>
        <fullName evidence="2">Uncharacterized protein</fullName>
    </submittedName>
</protein>
<dbReference type="EMBL" id="QDEB01036765">
    <property type="protein sequence ID" value="RZC39172.1"/>
    <property type="molecule type" value="Genomic_DNA"/>
</dbReference>
<keyword evidence="1" id="KW-0472">Membrane</keyword>
<accession>A0A482W207</accession>
<proteinExistence type="predicted"/>
<gene>
    <name evidence="2" type="ORF">BDFB_005754</name>
</gene>
<keyword evidence="1" id="KW-1133">Transmembrane helix</keyword>
<dbReference type="PANTHER" id="PTHR39948:SF1">
    <property type="entry name" value="GEO11419P1"/>
    <property type="match status" value="1"/>
</dbReference>
<feature type="transmembrane region" description="Helical" evidence="1">
    <location>
        <begin position="32"/>
        <end position="49"/>
    </location>
</feature>
<comment type="caution">
    <text evidence="2">The sequence shown here is derived from an EMBL/GenBank/DDBJ whole genome shotgun (WGS) entry which is preliminary data.</text>
</comment>
<sequence>MANFLCCIAWFLVLWFVSFFVAGFCAWIYILLYPLSMCISALTVSFYLTSC</sequence>
<evidence type="ECO:0000256" key="1">
    <source>
        <dbReference type="SAM" id="Phobius"/>
    </source>
</evidence>
<dbReference type="AlphaFoldDB" id="A0A482W207"/>
<evidence type="ECO:0000313" key="2">
    <source>
        <dbReference type="EMBL" id="RZC39172.1"/>
    </source>
</evidence>
<keyword evidence="3" id="KW-1185">Reference proteome</keyword>